<comment type="subcellular location">
    <subcellularLocation>
        <location evidence="1">Cell membrane</location>
        <topology evidence="1">Lipid-anchor</topology>
        <topology evidence="1">GPI-anchor</topology>
    </subcellularLocation>
</comment>
<evidence type="ECO:0000256" key="1">
    <source>
        <dbReference type="ARBA" id="ARBA00004609"/>
    </source>
</evidence>
<dbReference type="SUPFAM" id="SSF82153">
    <property type="entry name" value="FAS1 domain"/>
    <property type="match status" value="1"/>
</dbReference>
<dbReference type="GO" id="GO:0009834">
    <property type="term" value="P:plant-type secondary cell wall biogenesis"/>
    <property type="evidence" value="ECO:0007669"/>
    <property type="project" value="TreeGrafter"/>
</dbReference>
<feature type="domain" description="FAS1" evidence="11">
    <location>
        <begin position="1"/>
        <end position="149"/>
    </location>
</feature>
<dbReference type="InterPro" id="IPR000782">
    <property type="entry name" value="FAS1_domain"/>
</dbReference>
<dbReference type="AlphaFoldDB" id="A0A8S9QAR8"/>
<evidence type="ECO:0000259" key="11">
    <source>
        <dbReference type="PROSITE" id="PS50213"/>
    </source>
</evidence>
<comment type="caution">
    <text evidence="12">The sequence shown here is derived from an EMBL/GenBank/DDBJ whole genome shotgun (WGS) entry which is preliminary data.</text>
</comment>
<sequence>MDHSVFFLLLLLTAIPGTLSQLAAARAPPGPTNVHGSNARGLLKSTSSANHLYGQLNNSDNIITIFAPSDSSFSSLKAGTLNTLTDEQQVELVQFHVIPSYVSSSNFQTISNPLRTQAGDSAEAHFLLNITTSGNTVNITSGVTNTIRP</sequence>
<evidence type="ECO:0000256" key="5">
    <source>
        <dbReference type="ARBA" id="ARBA00022729"/>
    </source>
</evidence>
<evidence type="ECO:0000256" key="8">
    <source>
        <dbReference type="ARBA" id="ARBA00023288"/>
    </source>
</evidence>
<dbReference type="InterPro" id="IPR045003">
    <property type="entry name" value="FLA_A"/>
</dbReference>
<comment type="similarity">
    <text evidence="2">Belongs to the fasciclin-like AGP family.</text>
</comment>
<keyword evidence="4" id="KW-0336">GPI-anchor</keyword>
<dbReference type="PANTHER" id="PTHR32077:SF59">
    <property type="entry name" value="FASCICLIN-LIKE ARABINOGALACTAN PROTEIN 12"/>
    <property type="match status" value="1"/>
</dbReference>
<dbReference type="GO" id="GO:0005886">
    <property type="term" value="C:plasma membrane"/>
    <property type="evidence" value="ECO:0007669"/>
    <property type="project" value="UniProtKB-SubCell"/>
</dbReference>
<protein>
    <recommendedName>
        <fullName evidence="11">FAS1 domain-containing protein</fullName>
    </recommendedName>
</protein>
<comment type="function">
    <text evidence="9">May be a cell surface adhesion protein.</text>
</comment>
<evidence type="ECO:0000256" key="7">
    <source>
        <dbReference type="ARBA" id="ARBA00023136"/>
    </source>
</evidence>
<dbReference type="Pfam" id="PF02469">
    <property type="entry name" value="Fasciclin"/>
    <property type="match status" value="1"/>
</dbReference>
<evidence type="ECO:0000256" key="10">
    <source>
        <dbReference type="SAM" id="SignalP"/>
    </source>
</evidence>
<dbReference type="PANTHER" id="PTHR32077">
    <property type="entry name" value="FASCICLIN-LIKE ARABINOGALACTAN PROTEIN"/>
    <property type="match status" value="1"/>
</dbReference>
<evidence type="ECO:0000313" key="12">
    <source>
        <dbReference type="EMBL" id="KAF3536963.1"/>
    </source>
</evidence>
<evidence type="ECO:0000313" key="13">
    <source>
        <dbReference type="Proteomes" id="UP000712600"/>
    </source>
</evidence>
<gene>
    <name evidence="12" type="ORF">F2Q69_00019228</name>
</gene>
<name>A0A8S9QAR8_BRACR</name>
<keyword evidence="8" id="KW-0449">Lipoprotein</keyword>
<dbReference type="PROSITE" id="PS50213">
    <property type="entry name" value="FAS1"/>
    <property type="match status" value="1"/>
</dbReference>
<keyword evidence="6" id="KW-0325">Glycoprotein</keyword>
<feature type="chain" id="PRO_5035870324" description="FAS1 domain-containing protein" evidence="10">
    <location>
        <begin position="21"/>
        <end position="149"/>
    </location>
</feature>
<dbReference type="Proteomes" id="UP000712600">
    <property type="component" value="Unassembled WGS sequence"/>
</dbReference>
<keyword evidence="6" id="KW-0654">Proteoglycan</keyword>
<evidence type="ECO:0000256" key="6">
    <source>
        <dbReference type="ARBA" id="ARBA00022974"/>
    </source>
</evidence>
<organism evidence="12 13">
    <name type="scientific">Brassica cretica</name>
    <name type="common">Mustard</name>
    <dbReference type="NCBI Taxonomy" id="69181"/>
    <lineage>
        <taxon>Eukaryota</taxon>
        <taxon>Viridiplantae</taxon>
        <taxon>Streptophyta</taxon>
        <taxon>Embryophyta</taxon>
        <taxon>Tracheophyta</taxon>
        <taxon>Spermatophyta</taxon>
        <taxon>Magnoliopsida</taxon>
        <taxon>eudicotyledons</taxon>
        <taxon>Gunneridae</taxon>
        <taxon>Pentapetalae</taxon>
        <taxon>rosids</taxon>
        <taxon>malvids</taxon>
        <taxon>Brassicales</taxon>
        <taxon>Brassicaceae</taxon>
        <taxon>Brassiceae</taxon>
        <taxon>Brassica</taxon>
    </lineage>
</organism>
<dbReference type="GO" id="GO:0098552">
    <property type="term" value="C:side of membrane"/>
    <property type="evidence" value="ECO:0007669"/>
    <property type="project" value="UniProtKB-KW"/>
</dbReference>
<evidence type="ECO:0000256" key="2">
    <source>
        <dbReference type="ARBA" id="ARBA00007843"/>
    </source>
</evidence>
<evidence type="ECO:0000256" key="9">
    <source>
        <dbReference type="ARBA" id="ARBA00024686"/>
    </source>
</evidence>
<reference evidence="12" key="1">
    <citation type="submission" date="2019-12" db="EMBL/GenBank/DDBJ databases">
        <title>Genome sequencing and annotation of Brassica cretica.</title>
        <authorList>
            <person name="Studholme D.J."/>
            <person name="Sarris P."/>
        </authorList>
    </citation>
    <scope>NUCLEOTIDE SEQUENCE</scope>
    <source>
        <strain evidence="12">PFS-109/04</strain>
        <tissue evidence="12">Leaf</tissue>
    </source>
</reference>
<dbReference type="Gene3D" id="2.30.180.10">
    <property type="entry name" value="FAS1 domain"/>
    <property type="match status" value="1"/>
</dbReference>
<evidence type="ECO:0000256" key="3">
    <source>
        <dbReference type="ARBA" id="ARBA00022475"/>
    </source>
</evidence>
<feature type="signal peptide" evidence="10">
    <location>
        <begin position="1"/>
        <end position="20"/>
    </location>
</feature>
<evidence type="ECO:0000256" key="4">
    <source>
        <dbReference type="ARBA" id="ARBA00022622"/>
    </source>
</evidence>
<keyword evidence="7" id="KW-0472">Membrane</keyword>
<accession>A0A8S9QAR8</accession>
<proteinExistence type="inferred from homology"/>
<keyword evidence="5 10" id="KW-0732">Signal</keyword>
<dbReference type="SMART" id="SM00554">
    <property type="entry name" value="FAS1"/>
    <property type="match status" value="1"/>
</dbReference>
<dbReference type="InterPro" id="IPR036378">
    <property type="entry name" value="FAS1_dom_sf"/>
</dbReference>
<keyword evidence="3" id="KW-1003">Cell membrane</keyword>
<dbReference type="EMBL" id="QGKX02001290">
    <property type="protein sequence ID" value="KAF3536963.1"/>
    <property type="molecule type" value="Genomic_DNA"/>
</dbReference>